<proteinExistence type="inferred from homology"/>
<evidence type="ECO:0000256" key="10">
    <source>
        <dbReference type="ARBA" id="ARBA00023326"/>
    </source>
</evidence>
<dbReference type="PANTHER" id="PTHR33753">
    <property type="entry name" value="1,4-BETA-D-GLUCAN CELLOBIOHYDROLASE B"/>
    <property type="match status" value="1"/>
</dbReference>
<dbReference type="Pfam" id="PF00734">
    <property type="entry name" value="CBM_1"/>
    <property type="match status" value="1"/>
</dbReference>
<keyword evidence="3 13" id="KW-0732">Signal</keyword>
<accession>A0A0C9UW14</accession>
<dbReference type="HOGENOM" id="CLU_020817_3_2_1"/>
<gene>
    <name evidence="15" type="ORF">M422DRAFT_163456</name>
</gene>
<feature type="compositionally biased region" description="Low complexity" evidence="12">
    <location>
        <begin position="455"/>
        <end position="488"/>
    </location>
</feature>
<dbReference type="InterPro" id="IPR035971">
    <property type="entry name" value="CBD_sf"/>
</dbReference>
<dbReference type="FunFam" id="2.70.100.10:FF:000001">
    <property type="entry name" value="Glucanase"/>
    <property type="match status" value="1"/>
</dbReference>
<evidence type="ECO:0000256" key="4">
    <source>
        <dbReference type="ARBA" id="ARBA00022801"/>
    </source>
</evidence>
<dbReference type="GO" id="GO:0016162">
    <property type="term" value="F:cellulose 1,4-beta-cellobiosidase activity"/>
    <property type="evidence" value="ECO:0007669"/>
    <property type="project" value="UniProtKB-EC"/>
</dbReference>
<dbReference type="GO" id="GO:0030245">
    <property type="term" value="P:cellulose catabolic process"/>
    <property type="evidence" value="ECO:0007669"/>
    <property type="project" value="UniProtKB-KW"/>
</dbReference>
<evidence type="ECO:0000313" key="16">
    <source>
        <dbReference type="Proteomes" id="UP000054279"/>
    </source>
</evidence>
<dbReference type="InterPro" id="IPR001722">
    <property type="entry name" value="Glyco_hydro_7"/>
</dbReference>
<dbReference type="Proteomes" id="UP000054279">
    <property type="component" value="Unassembled WGS sequence"/>
</dbReference>
<evidence type="ECO:0000256" key="12">
    <source>
        <dbReference type="SAM" id="MobiDB-lite"/>
    </source>
</evidence>
<dbReference type="EC" id="3.2.1.-" evidence="11"/>
<evidence type="ECO:0000256" key="1">
    <source>
        <dbReference type="ARBA" id="ARBA00001641"/>
    </source>
</evidence>
<keyword evidence="5 11" id="KW-0136">Cellulose degradation</keyword>
<protein>
    <recommendedName>
        <fullName evidence="11">Glucanase</fullName>
        <ecNumber evidence="11">3.2.1.-</ecNumber>
    </recommendedName>
</protein>
<evidence type="ECO:0000256" key="9">
    <source>
        <dbReference type="ARBA" id="ARBA00023295"/>
    </source>
</evidence>
<evidence type="ECO:0000256" key="13">
    <source>
        <dbReference type="SAM" id="SignalP"/>
    </source>
</evidence>
<evidence type="ECO:0000256" key="11">
    <source>
        <dbReference type="RuleBase" id="RU361164"/>
    </source>
</evidence>
<keyword evidence="8" id="KW-0119">Carbohydrate metabolism</keyword>
<keyword evidence="10 11" id="KW-0624">Polysaccharide degradation</keyword>
<organism evidence="15 16">
    <name type="scientific">Sphaerobolus stellatus (strain SS14)</name>
    <dbReference type="NCBI Taxonomy" id="990650"/>
    <lineage>
        <taxon>Eukaryota</taxon>
        <taxon>Fungi</taxon>
        <taxon>Dikarya</taxon>
        <taxon>Basidiomycota</taxon>
        <taxon>Agaricomycotina</taxon>
        <taxon>Agaricomycetes</taxon>
        <taxon>Phallomycetidae</taxon>
        <taxon>Geastrales</taxon>
        <taxon>Sphaerobolaceae</taxon>
        <taxon>Sphaerobolus</taxon>
    </lineage>
</organism>
<dbReference type="OrthoDB" id="412382at2759"/>
<feature type="domain" description="CBM1" evidence="14">
    <location>
        <begin position="492"/>
        <end position="528"/>
    </location>
</feature>
<dbReference type="SMART" id="SM00236">
    <property type="entry name" value="fCBD"/>
    <property type="match status" value="1"/>
</dbReference>
<dbReference type="Pfam" id="PF00840">
    <property type="entry name" value="Glyco_hydro_7"/>
    <property type="match status" value="1"/>
</dbReference>
<evidence type="ECO:0000256" key="8">
    <source>
        <dbReference type="ARBA" id="ARBA00023277"/>
    </source>
</evidence>
<keyword evidence="16" id="KW-1185">Reference proteome</keyword>
<dbReference type="AlphaFoldDB" id="A0A0C9UW14"/>
<evidence type="ECO:0000256" key="2">
    <source>
        <dbReference type="ARBA" id="ARBA00006044"/>
    </source>
</evidence>
<dbReference type="SUPFAM" id="SSF49899">
    <property type="entry name" value="Concanavalin A-like lectins/glucanases"/>
    <property type="match status" value="1"/>
</dbReference>
<dbReference type="PANTHER" id="PTHR33753:SF2">
    <property type="entry name" value="GLYCOSIDE HYDROLASE FAMILY 7 PROTEIN"/>
    <property type="match status" value="1"/>
</dbReference>
<evidence type="ECO:0000256" key="3">
    <source>
        <dbReference type="ARBA" id="ARBA00022729"/>
    </source>
</evidence>
<dbReference type="SUPFAM" id="SSF57180">
    <property type="entry name" value="Cellulose-binding domain"/>
    <property type="match status" value="1"/>
</dbReference>
<dbReference type="PROSITE" id="PS51164">
    <property type="entry name" value="CBM1_2"/>
    <property type="match status" value="1"/>
</dbReference>
<feature type="chain" id="PRO_5002214548" description="Glucanase" evidence="13">
    <location>
        <begin position="19"/>
        <end position="528"/>
    </location>
</feature>
<keyword evidence="7" id="KW-0325">Glycoprotein</keyword>
<dbReference type="InterPro" id="IPR037019">
    <property type="entry name" value="Glyco_hydro_7_sf"/>
</dbReference>
<dbReference type="InterPro" id="IPR013320">
    <property type="entry name" value="ConA-like_dom_sf"/>
</dbReference>
<comment type="catalytic activity">
    <reaction evidence="1">
        <text>Hydrolysis of (1-&gt;4)-beta-D-glucosidic linkages in cellulose and cellotetraose, releasing cellobiose from the non-reducing ends of the chains.</text>
        <dbReference type="EC" id="3.2.1.91"/>
    </reaction>
</comment>
<evidence type="ECO:0000256" key="5">
    <source>
        <dbReference type="ARBA" id="ARBA00023001"/>
    </source>
</evidence>
<evidence type="ECO:0000259" key="14">
    <source>
        <dbReference type="PROSITE" id="PS51164"/>
    </source>
</evidence>
<keyword evidence="6" id="KW-1015">Disulfide bond</keyword>
<name>A0A0C9UW14_SPHS4</name>
<feature type="region of interest" description="Disordered" evidence="12">
    <location>
        <begin position="410"/>
        <end position="436"/>
    </location>
</feature>
<dbReference type="InterPro" id="IPR000254">
    <property type="entry name" value="CBD"/>
</dbReference>
<feature type="signal peptide" evidence="13">
    <location>
        <begin position="1"/>
        <end position="18"/>
    </location>
</feature>
<dbReference type="CDD" id="cd07999">
    <property type="entry name" value="GH7_CBH_EG"/>
    <property type="match status" value="1"/>
</dbReference>
<evidence type="ECO:0000256" key="6">
    <source>
        <dbReference type="ARBA" id="ARBA00023157"/>
    </source>
</evidence>
<dbReference type="PRINTS" id="PR00734">
    <property type="entry name" value="GLHYDRLASE7"/>
</dbReference>
<keyword evidence="9 11" id="KW-0326">Glycosidase</keyword>
<dbReference type="Gene3D" id="2.70.100.10">
    <property type="entry name" value="Glycoside hydrolase, family 7, domain"/>
    <property type="match status" value="1"/>
</dbReference>
<dbReference type="PROSITE" id="PS00562">
    <property type="entry name" value="CBM1_1"/>
    <property type="match status" value="1"/>
</dbReference>
<sequence length="528" mass="55569">MFQKATLLAFSLFAVAYGQQVGTLTTETHPPLTWQKCTTSGGCTNVSGSVVIDANWRWLHSTSGSTNCYTGNTWNTTLCPDGATCAANCALDGADYKGTYGVTTSGNALSLTFVTKASQTNVGSRLYLMADDSHYQMFTLLNKEFTFDVDVSNLPCGLNGALYFSEMDADGGLAKYSTNKAGAKYGTGYCDSQCPRDIKFINGVANSDGWAASTNDVNAGTGKYGSCCNELDIWEANSVSAAYTPHPCTVNGQTRCTGEQCAITSRYDGLCDPDGCDFNSFRQGDKTFYGKGLTVDTTKKITVVTQFHTSDNTTTGTLSEIRRIYVQNGVVIQNSKTNFPGIAAYDSITDQYCTDQKTLFGDTKSFQNNGGLKAMGGAMGRGMVLVMSVWDDHAVNMLWLDSDYPTTANASQPGIARGTCSTTSGAPTDVEANAPSSSVTYSNIRFGDIGSTFSGTTGTGTTTTGTTTTKTTTTSSSTTSKTSTTTSSAPGPTQSKYGQCGGIGYSGPTACASGSTCQVGNPYYSQCL</sequence>
<dbReference type="GO" id="GO:0030248">
    <property type="term" value="F:cellulose binding"/>
    <property type="evidence" value="ECO:0007669"/>
    <property type="project" value="InterPro"/>
</dbReference>
<dbReference type="GO" id="GO:0005576">
    <property type="term" value="C:extracellular region"/>
    <property type="evidence" value="ECO:0007669"/>
    <property type="project" value="InterPro"/>
</dbReference>
<evidence type="ECO:0000256" key="7">
    <source>
        <dbReference type="ARBA" id="ARBA00023180"/>
    </source>
</evidence>
<keyword evidence="4 11" id="KW-0378">Hydrolase</keyword>
<feature type="region of interest" description="Disordered" evidence="12">
    <location>
        <begin position="455"/>
        <end position="494"/>
    </location>
</feature>
<reference evidence="15 16" key="1">
    <citation type="submission" date="2014-06" db="EMBL/GenBank/DDBJ databases">
        <title>Evolutionary Origins and Diversification of the Mycorrhizal Mutualists.</title>
        <authorList>
            <consortium name="DOE Joint Genome Institute"/>
            <consortium name="Mycorrhizal Genomics Consortium"/>
            <person name="Kohler A."/>
            <person name="Kuo A."/>
            <person name="Nagy L.G."/>
            <person name="Floudas D."/>
            <person name="Copeland A."/>
            <person name="Barry K.W."/>
            <person name="Cichocki N."/>
            <person name="Veneault-Fourrey C."/>
            <person name="LaButti K."/>
            <person name="Lindquist E.A."/>
            <person name="Lipzen A."/>
            <person name="Lundell T."/>
            <person name="Morin E."/>
            <person name="Murat C."/>
            <person name="Riley R."/>
            <person name="Ohm R."/>
            <person name="Sun H."/>
            <person name="Tunlid A."/>
            <person name="Henrissat B."/>
            <person name="Grigoriev I.V."/>
            <person name="Hibbett D.S."/>
            <person name="Martin F."/>
        </authorList>
    </citation>
    <scope>NUCLEOTIDE SEQUENCE [LARGE SCALE GENOMIC DNA]</scope>
    <source>
        <strain evidence="15 16">SS14</strain>
    </source>
</reference>
<evidence type="ECO:0000313" key="15">
    <source>
        <dbReference type="EMBL" id="KIJ47863.1"/>
    </source>
</evidence>
<comment type="similarity">
    <text evidence="2 11">Belongs to the glycosyl hydrolase 7 (cellulase C) family.</text>
</comment>
<dbReference type="EMBL" id="KN837100">
    <property type="protein sequence ID" value="KIJ47863.1"/>
    <property type="molecule type" value="Genomic_DNA"/>
</dbReference>